<dbReference type="EMBL" id="JAENGZ010000204">
    <property type="protein sequence ID" value="KAG6965471.1"/>
    <property type="molecule type" value="Genomic_DNA"/>
</dbReference>
<accession>A0A8T1UQE2</accession>
<dbReference type="AlphaFoldDB" id="A0A8T1UQE2"/>
<proteinExistence type="predicted"/>
<reference evidence="1" key="1">
    <citation type="submission" date="2021-01" db="EMBL/GenBank/DDBJ databases">
        <title>Phytophthora aleatoria, a newly-described species from Pinus radiata is distinct from Phytophthora cactorum isolates based on comparative genomics.</title>
        <authorList>
            <person name="Mcdougal R."/>
            <person name="Panda P."/>
            <person name="Williams N."/>
            <person name="Studholme D.J."/>
        </authorList>
    </citation>
    <scope>NUCLEOTIDE SEQUENCE</scope>
    <source>
        <strain evidence="1">NZFS 3830</strain>
    </source>
</reference>
<comment type="caution">
    <text evidence="1">The sequence shown here is derived from an EMBL/GenBank/DDBJ whole genome shotgun (WGS) entry which is preliminary data.</text>
</comment>
<evidence type="ECO:0000313" key="2">
    <source>
        <dbReference type="Proteomes" id="UP000688947"/>
    </source>
</evidence>
<organism evidence="1 2">
    <name type="scientific">Phytophthora cactorum</name>
    <dbReference type="NCBI Taxonomy" id="29920"/>
    <lineage>
        <taxon>Eukaryota</taxon>
        <taxon>Sar</taxon>
        <taxon>Stramenopiles</taxon>
        <taxon>Oomycota</taxon>
        <taxon>Peronosporomycetes</taxon>
        <taxon>Peronosporales</taxon>
        <taxon>Peronosporaceae</taxon>
        <taxon>Phytophthora</taxon>
    </lineage>
</organism>
<evidence type="ECO:0000313" key="1">
    <source>
        <dbReference type="EMBL" id="KAG6965471.1"/>
    </source>
</evidence>
<protein>
    <submittedName>
        <fullName evidence="1">Uncharacterized protein</fullName>
    </submittedName>
</protein>
<name>A0A8T1UQE2_9STRA</name>
<gene>
    <name evidence="1" type="ORF">JG687_00005421</name>
</gene>
<dbReference type="Proteomes" id="UP000688947">
    <property type="component" value="Unassembled WGS sequence"/>
</dbReference>
<sequence length="228" mass="25270">MSGDHAEISRRKLFTRAAGLGVLHGVSITLEYYYYYMHSSNMNTEYMAFTIGSNGETIAICQQTGRLPVLRITVSGAKYGMLVEGCQEGDDLITDPCTVCVESLSTTCVLLAQSCVRVVHPVVKIPTSASATGKRLLSSDGLERFGRDPTPTSSHRQICLGSRMLSTRRRAATSIEVKAGKKGSNSIDAGQVLKKKQLYPRHMLTVRLRHHRRRSLRLRCQILVCLLR</sequence>